<feature type="transmembrane region" description="Helical" evidence="1">
    <location>
        <begin position="261"/>
        <end position="282"/>
    </location>
</feature>
<feature type="transmembrane region" description="Helical" evidence="1">
    <location>
        <begin position="514"/>
        <end position="531"/>
    </location>
</feature>
<evidence type="ECO:0000256" key="1">
    <source>
        <dbReference type="SAM" id="Phobius"/>
    </source>
</evidence>
<feature type="transmembrane region" description="Helical" evidence="1">
    <location>
        <begin position="428"/>
        <end position="446"/>
    </location>
</feature>
<feature type="transmembrane region" description="Helical" evidence="1">
    <location>
        <begin position="342"/>
        <end position="363"/>
    </location>
</feature>
<dbReference type="AlphaFoldDB" id="A0A848M8N1"/>
<organism evidence="2 3">
    <name type="scientific">Paenibacillus lemnae</name>
    <dbReference type="NCBI Taxonomy" id="1330551"/>
    <lineage>
        <taxon>Bacteria</taxon>
        <taxon>Bacillati</taxon>
        <taxon>Bacillota</taxon>
        <taxon>Bacilli</taxon>
        <taxon>Bacillales</taxon>
        <taxon>Paenibacillaceae</taxon>
        <taxon>Paenibacillus</taxon>
    </lineage>
</organism>
<keyword evidence="1" id="KW-0472">Membrane</keyword>
<feature type="transmembrane region" description="Helical" evidence="1">
    <location>
        <begin position="199"/>
        <end position="219"/>
    </location>
</feature>
<protein>
    <submittedName>
        <fullName evidence="2">Uncharacterized protein</fullName>
    </submittedName>
</protein>
<feature type="transmembrane region" description="Helical" evidence="1">
    <location>
        <begin position="375"/>
        <end position="393"/>
    </location>
</feature>
<evidence type="ECO:0000313" key="3">
    <source>
        <dbReference type="Proteomes" id="UP000565468"/>
    </source>
</evidence>
<keyword evidence="1" id="KW-1133">Transmembrane helix</keyword>
<feature type="transmembrane region" description="Helical" evidence="1">
    <location>
        <begin position="490"/>
        <end position="508"/>
    </location>
</feature>
<accession>A0A848M8N1</accession>
<comment type="caution">
    <text evidence="2">The sequence shown here is derived from an EMBL/GenBank/DDBJ whole genome shotgun (WGS) entry which is preliminary data.</text>
</comment>
<feature type="transmembrane region" description="Helical" evidence="1">
    <location>
        <begin position="131"/>
        <end position="155"/>
    </location>
</feature>
<sequence>MKEFRTLKLLDRFRTPLEKMGIQYPQLRLILQIKLTMDGRRPPTIAAHKKDSDNLFISSLWLYGLVGLVLIPFVLMEGNDLFKMSIVFSVIFFMVSTSLISDFSAVLLDIRDKSLLLSRPVHARTMNMAKVIHILVYMTLVTAALTLPSLLASLFKQGPAFFLIYLVEIIWLDFLVITLTALLYFLILRFFNGETLKDMINYVQIGLTVVITVGYQLVFRLFSFSSLSLSFEPAWWQYLLPPVWFAGPYEMLLNRQVTGHYLAFTLLALIVPIVSLVIYIRLMPLFEHHLQKLAEQGEAGKRRLVTLQNIIGRWICGNKDEAVFFHFASVMMSREREFKLKVYPSLGLSLIIPFIFILTSLSTGNSLAEISSGRSYLFIYFCGAMIPTVVMMLKYSGNYKGSWIFQAIPLKDMNDIYKGTLKAFLSRLFIPLYLFEAVVFVSVFGTRIIPDLIAVLLSLFLYTYISYKLLGRNMPFAEPFQKVQGGGTTAKLFGMMVVLGLFAGIHVIASRMDYGTYLFIVILFALNYLVWRRGFAGRVEQTLNSGL</sequence>
<keyword evidence="1" id="KW-0812">Transmembrane</keyword>
<dbReference type="RefSeq" id="WP_169506195.1">
    <property type="nucleotide sequence ID" value="NZ_JABBPN010000018.1"/>
</dbReference>
<feature type="transmembrane region" description="Helical" evidence="1">
    <location>
        <begin position="161"/>
        <end position="187"/>
    </location>
</feature>
<proteinExistence type="predicted"/>
<feature type="transmembrane region" description="Helical" evidence="1">
    <location>
        <begin position="55"/>
        <end position="74"/>
    </location>
</feature>
<dbReference type="EMBL" id="JABBPN010000018">
    <property type="protein sequence ID" value="NMO97407.1"/>
    <property type="molecule type" value="Genomic_DNA"/>
</dbReference>
<gene>
    <name evidence="2" type="ORF">HII30_16700</name>
</gene>
<feature type="transmembrane region" description="Helical" evidence="1">
    <location>
        <begin position="452"/>
        <end position="470"/>
    </location>
</feature>
<reference evidence="2 3" key="1">
    <citation type="submission" date="2020-04" db="EMBL/GenBank/DDBJ databases">
        <title>Paenibacillus algicola sp. nov., a novel marine bacterium producing alginate lyase.</title>
        <authorList>
            <person name="Huang H."/>
        </authorList>
    </citation>
    <scope>NUCLEOTIDE SEQUENCE [LARGE SCALE GENOMIC DNA]</scope>
    <source>
        <strain evidence="2 3">L7-75</strain>
    </source>
</reference>
<dbReference type="Proteomes" id="UP000565468">
    <property type="component" value="Unassembled WGS sequence"/>
</dbReference>
<name>A0A848M8N1_PAELE</name>
<evidence type="ECO:0000313" key="2">
    <source>
        <dbReference type="EMBL" id="NMO97407.1"/>
    </source>
</evidence>
<feature type="transmembrane region" description="Helical" evidence="1">
    <location>
        <begin position="86"/>
        <end position="110"/>
    </location>
</feature>
<keyword evidence="3" id="KW-1185">Reference proteome</keyword>